<dbReference type="Pfam" id="PF14322">
    <property type="entry name" value="SusD-like_3"/>
    <property type="match status" value="1"/>
</dbReference>
<reference evidence="9 10" key="1">
    <citation type="journal article" date="2015" name="Microbes Environ.">
        <title>Distribution and evolution of nitrogen fixation genes in the phylum bacteroidetes.</title>
        <authorList>
            <person name="Inoue J."/>
            <person name="Oshima K."/>
            <person name="Suda W."/>
            <person name="Sakamoto M."/>
            <person name="Iino T."/>
            <person name="Noda S."/>
            <person name="Hongoh Y."/>
            <person name="Hattori M."/>
            <person name="Ohkuma M."/>
        </authorList>
    </citation>
    <scope>NUCLEOTIDE SEQUENCE [LARGE SCALE GENOMIC DNA]</scope>
    <source>
        <strain evidence="9 10">JCM 15093</strain>
    </source>
</reference>
<protein>
    <recommendedName>
        <fullName evidence="11">Outer membrane protein</fullName>
    </recommendedName>
</protein>
<dbReference type="Proteomes" id="UP000027601">
    <property type="component" value="Unassembled WGS sequence"/>
</dbReference>
<feature type="signal peptide" evidence="6">
    <location>
        <begin position="1"/>
        <end position="20"/>
    </location>
</feature>
<evidence type="ECO:0000256" key="6">
    <source>
        <dbReference type="SAM" id="SignalP"/>
    </source>
</evidence>
<proteinExistence type="inferred from homology"/>
<feature type="domain" description="SusD-like N-terminal" evidence="8">
    <location>
        <begin position="61"/>
        <end position="210"/>
    </location>
</feature>
<evidence type="ECO:0000313" key="10">
    <source>
        <dbReference type="Proteomes" id="UP000027601"/>
    </source>
</evidence>
<dbReference type="PROSITE" id="PS51257">
    <property type="entry name" value="PROKAR_LIPOPROTEIN"/>
    <property type="match status" value="1"/>
</dbReference>
<dbReference type="GO" id="GO:0009279">
    <property type="term" value="C:cell outer membrane"/>
    <property type="evidence" value="ECO:0007669"/>
    <property type="project" value="UniProtKB-SubCell"/>
</dbReference>
<dbReference type="AlphaFoldDB" id="A0A069D876"/>
<evidence type="ECO:0000256" key="5">
    <source>
        <dbReference type="ARBA" id="ARBA00023237"/>
    </source>
</evidence>
<keyword evidence="4" id="KW-0472">Membrane</keyword>
<evidence type="ECO:0000256" key="2">
    <source>
        <dbReference type="ARBA" id="ARBA00006275"/>
    </source>
</evidence>
<name>A0A069D876_9BACE</name>
<accession>A0A069D876</accession>
<dbReference type="RefSeq" id="WP_024996360.1">
    <property type="nucleotide sequence ID" value="NZ_ATZI01000004.1"/>
</dbReference>
<evidence type="ECO:0008006" key="11">
    <source>
        <dbReference type="Google" id="ProtNLM"/>
    </source>
</evidence>
<keyword evidence="10" id="KW-1185">Reference proteome</keyword>
<dbReference type="Gene3D" id="1.25.40.390">
    <property type="match status" value="1"/>
</dbReference>
<dbReference type="SUPFAM" id="SSF48452">
    <property type="entry name" value="TPR-like"/>
    <property type="match status" value="1"/>
</dbReference>
<dbReference type="OrthoDB" id="691231at2"/>
<evidence type="ECO:0000259" key="7">
    <source>
        <dbReference type="Pfam" id="PF07980"/>
    </source>
</evidence>
<dbReference type="STRING" id="1121097.GCA_000428125_01609"/>
<comment type="subcellular location">
    <subcellularLocation>
        <location evidence="1">Cell outer membrane</location>
    </subcellularLocation>
</comment>
<feature type="chain" id="PRO_5001660006" description="Outer membrane protein" evidence="6">
    <location>
        <begin position="21"/>
        <end position="598"/>
    </location>
</feature>
<dbReference type="Pfam" id="PF07980">
    <property type="entry name" value="SusD_RagB"/>
    <property type="match status" value="1"/>
</dbReference>
<dbReference type="eggNOG" id="COG1435">
    <property type="taxonomic scope" value="Bacteria"/>
</dbReference>
<dbReference type="InterPro" id="IPR011990">
    <property type="entry name" value="TPR-like_helical_dom_sf"/>
</dbReference>
<evidence type="ECO:0000259" key="8">
    <source>
        <dbReference type="Pfam" id="PF14322"/>
    </source>
</evidence>
<evidence type="ECO:0000313" key="9">
    <source>
        <dbReference type="EMBL" id="GAK36439.1"/>
    </source>
</evidence>
<dbReference type="InterPro" id="IPR012944">
    <property type="entry name" value="SusD_RagB_dom"/>
</dbReference>
<comment type="similarity">
    <text evidence="2">Belongs to the SusD family.</text>
</comment>
<evidence type="ECO:0000256" key="3">
    <source>
        <dbReference type="ARBA" id="ARBA00022729"/>
    </source>
</evidence>
<feature type="domain" description="RagB/SusD" evidence="7">
    <location>
        <begin position="327"/>
        <end position="598"/>
    </location>
</feature>
<dbReference type="EMBL" id="BAJS01000007">
    <property type="protein sequence ID" value="GAK36439.1"/>
    <property type="molecule type" value="Genomic_DNA"/>
</dbReference>
<organism evidence="9 10">
    <name type="scientific">Bacteroides graminisolvens DSM 19988 = JCM 15093</name>
    <dbReference type="NCBI Taxonomy" id="1121097"/>
    <lineage>
        <taxon>Bacteria</taxon>
        <taxon>Pseudomonadati</taxon>
        <taxon>Bacteroidota</taxon>
        <taxon>Bacteroidia</taxon>
        <taxon>Bacteroidales</taxon>
        <taxon>Bacteroidaceae</taxon>
        <taxon>Bacteroides</taxon>
    </lineage>
</organism>
<dbReference type="InterPro" id="IPR033985">
    <property type="entry name" value="SusD-like_N"/>
</dbReference>
<keyword evidence="3 6" id="KW-0732">Signal</keyword>
<keyword evidence="5" id="KW-0998">Cell outer membrane</keyword>
<evidence type="ECO:0000256" key="4">
    <source>
        <dbReference type="ARBA" id="ARBA00023136"/>
    </source>
</evidence>
<evidence type="ECO:0000256" key="1">
    <source>
        <dbReference type="ARBA" id="ARBA00004442"/>
    </source>
</evidence>
<comment type="caution">
    <text evidence="9">The sequence shown here is derived from an EMBL/GenBank/DDBJ whole genome shotgun (WGS) entry which is preliminary data.</text>
</comment>
<sequence length="598" mass="67342">MKLKNIILSAALVVTFSACDDLFEPTIENHKDAADLENMPSWAVGLLGHAYISNPLGENANSWKFTDVATDDAVSNDIGNSYLKMATGSWRADNNPMDNWQYLRASWQYLNQFLEISENVEWARDQVASDLFKKRFQGDAYGMRALYMYHLLMSCAGWSADGQLLGIPILKESENINSDFNKPRNTFRECLDQLNQDVEKAIEMLPEEYGDVNGASNVPAKYTQMGADPSQYNRVFGDHAKNRMSARVARAIRAQAALLAASPAYSEGSGVTWEQAANSMAEVLANLGSDPIANIDPTGNKWYEDANGIKNLVAGYNRPEFLWRSNKNESADLEKDQYPPSLFGKGRVNPSQNLVDAFPSLTGYPISDSRSGYDAQNPYANRDPRLALYIIYNGSKAGTNKSVITTAFDGSNNDAMNKFDGASTRTGYYLRKFLDMNVNANPSNTTNGYHIKPWIRYTEIFLGYAEAANEAWGPQGKGSNSYSAYDVIKAIRKRAGIGENGDDPYLEFVKGDKDKMRELIRNERRLELCFEGFRFWDLRRWKVDISKLNETVKGMKITGTNHEVVDVEKRDYKDYMYYGPVPYSEMLKFDALIQNKGW</sequence>
<gene>
    <name evidence="9" type="ORF">JCM15093_1606</name>
</gene>